<evidence type="ECO:0000256" key="6">
    <source>
        <dbReference type="SAM" id="Phobius"/>
    </source>
</evidence>
<dbReference type="Pfam" id="PF01098">
    <property type="entry name" value="FTSW_RODA_SPOVE"/>
    <property type="match status" value="1"/>
</dbReference>
<dbReference type="InterPro" id="IPR001182">
    <property type="entry name" value="FtsW/RodA"/>
</dbReference>
<feature type="transmembrane region" description="Helical" evidence="6">
    <location>
        <begin position="110"/>
        <end position="129"/>
    </location>
</feature>
<feature type="transmembrane region" description="Helical" evidence="6">
    <location>
        <begin position="262"/>
        <end position="281"/>
    </location>
</feature>
<dbReference type="RefSeq" id="WP_301141961.1">
    <property type="nucleotide sequence ID" value="NZ_JAUHQA010000001.1"/>
</dbReference>
<evidence type="ECO:0000256" key="5">
    <source>
        <dbReference type="ARBA" id="ARBA00023136"/>
    </source>
</evidence>
<keyword evidence="3" id="KW-0133">Cell shape</keyword>
<evidence type="ECO:0000256" key="3">
    <source>
        <dbReference type="ARBA" id="ARBA00022960"/>
    </source>
</evidence>
<evidence type="ECO:0000313" key="7">
    <source>
        <dbReference type="EMBL" id="MDN4480543.1"/>
    </source>
</evidence>
<sequence>MATVSELQVRTGRRAELALLGVSWSIIVLARALVDYHADFLELRTLGIYAGVAAALMLGCHLLLRRYAPSADPVLLPAVLAINGVGLAMIRRVDFGYAQYRGRDTAFGDAQIGWTVAGVLLAMAVIFLIRDHRLLRRFTYTAGVVGLVLYLLPLVPGLGVTINGARIWIDLFGRSLQPGEFAKIAMVIFFAGYLVTNRDTLALAGPKFLGLRFPRPRDMGPLLLVWAAALLLMVYQRDLGASLLFFGIFLGMLYVATQRISWVVTGVAMFGIGAVLAGTIFPHVRARYDAWLNALDPDLYSSGTSEQLVRGLFGMASGGLFGTGLGEGRPDLVPYAESDFIIASIGEEMGLTGLMAILALYLILVQRAFRTSIGVRDGFGKLVAGGLGFALALQVFIVVGGVTRVIPLTGLTTPWLAYGGSSMLANWIIVGLLLRISDQARRTTAEVAE</sequence>
<evidence type="ECO:0000313" key="8">
    <source>
        <dbReference type="Proteomes" id="UP001172708"/>
    </source>
</evidence>
<dbReference type="PANTHER" id="PTHR30474:SF3">
    <property type="entry name" value="PEPTIDOGLYCAN GLYCOSYLTRANSFERASE RODA"/>
    <property type="match status" value="1"/>
</dbReference>
<feature type="transmembrane region" description="Helical" evidence="6">
    <location>
        <begin position="17"/>
        <end position="34"/>
    </location>
</feature>
<dbReference type="Proteomes" id="UP001172708">
    <property type="component" value="Unassembled WGS sequence"/>
</dbReference>
<name>A0ABT8GGI8_9MICO</name>
<evidence type="ECO:0000256" key="4">
    <source>
        <dbReference type="ARBA" id="ARBA00022989"/>
    </source>
</evidence>
<evidence type="ECO:0000256" key="1">
    <source>
        <dbReference type="ARBA" id="ARBA00004141"/>
    </source>
</evidence>
<evidence type="ECO:0000256" key="2">
    <source>
        <dbReference type="ARBA" id="ARBA00022692"/>
    </source>
</evidence>
<gene>
    <name evidence="7" type="ORF">QQX02_06365</name>
</gene>
<dbReference type="PANTHER" id="PTHR30474">
    <property type="entry name" value="CELL CYCLE PROTEIN"/>
    <property type="match status" value="1"/>
</dbReference>
<protein>
    <submittedName>
        <fullName evidence="7">FtsW/RodA/SpoVE family cell cycle protein</fullName>
    </submittedName>
</protein>
<comment type="caution">
    <text evidence="7">The sequence shown here is derived from an EMBL/GenBank/DDBJ whole genome shotgun (WGS) entry which is preliminary data.</text>
</comment>
<feature type="transmembrane region" description="Helical" evidence="6">
    <location>
        <begin position="141"/>
        <end position="169"/>
    </location>
</feature>
<comment type="subcellular location">
    <subcellularLocation>
        <location evidence="1">Membrane</location>
        <topology evidence="1">Multi-pass membrane protein</topology>
    </subcellularLocation>
</comment>
<feature type="transmembrane region" description="Helical" evidence="6">
    <location>
        <begin position="219"/>
        <end position="235"/>
    </location>
</feature>
<keyword evidence="8" id="KW-1185">Reference proteome</keyword>
<feature type="transmembrane region" description="Helical" evidence="6">
    <location>
        <begin position="241"/>
        <end position="257"/>
    </location>
</feature>
<feature type="transmembrane region" description="Helical" evidence="6">
    <location>
        <begin position="382"/>
        <end position="403"/>
    </location>
</feature>
<organism evidence="7 8">
    <name type="scientific">Demequina muriae</name>
    <dbReference type="NCBI Taxonomy" id="3051664"/>
    <lineage>
        <taxon>Bacteria</taxon>
        <taxon>Bacillati</taxon>
        <taxon>Actinomycetota</taxon>
        <taxon>Actinomycetes</taxon>
        <taxon>Micrococcales</taxon>
        <taxon>Demequinaceae</taxon>
        <taxon>Demequina</taxon>
    </lineage>
</organism>
<feature type="transmembrane region" description="Helical" evidence="6">
    <location>
        <begin position="340"/>
        <end position="362"/>
    </location>
</feature>
<feature type="transmembrane region" description="Helical" evidence="6">
    <location>
        <begin position="71"/>
        <end position="90"/>
    </location>
</feature>
<keyword evidence="2 6" id="KW-0812">Transmembrane</keyword>
<feature type="transmembrane region" description="Helical" evidence="6">
    <location>
        <begin position="415"/>
        <end position="434"/>
    </location>
</feature>
<proteinExistence type="predicted"/>
<feature type="transmembrane region" description="Helical" evidence="6">
    <location>
        <begin position="181"/>
        <end position="198"/>
    </location>
</feature>
<keyword evidence="5 6" id="KW-0472">Membrane</keyword>
<keyword evidence="4 6" id="KW-1133">Transmembrane helix</keyword>
<dbReference type="EMBL" id="JAUHQA010000001">
    <property type="protein sequence ID" value="MDN4480543.1"/>
    <property type="molecule type" value="Genomic_DNA"/>
</dbReference>
<accession>A0ABT8GGI8</accession>
<feature type="transmembrane region" description="Helical" evidence="6">
    <location>
        <begin position="46"/>
        <end position="64"/>
    </location>
</feature>
<reference evidence="7" key="1">
    <citation type="submission" date="2023-06" db="EMBL/GenBank/DDBJ databases">
        <title>Egi l300058.</title>
        <authorList>
            <person name="Gao L."/>
            <person name="Fang B.-Z."/>
            <person name="Li W.-J."/>
        </authorList>
    </citation>
    <scope>NUCLEOTIDE SEQUENCE</scope>
    <source>
        <strain evidence="7">EGI L300058</strain>
    </source>
</reference>